<dbReference type="HOGENOM" id="CLU_017311_0_0_11"/>
<feature type="domain" description="Right handed beta helix" evidence="2">
    <location>
        <begin position="259"/>
        <end position="416"/>
    </location>
</feature>
<dbReference type="InterPro" id="IPR012334">
    <property type="entry name" value="Pectin_lyas_fold"/>
</dbReference>
<accession>E8N9V8</accession>
<dbReference type="InterPro" id="IPR011050">
    <property type="entry name" value="Pectin_lyase_fold/virulence"/>
</dbReference>
<reference evidence="3 4" key="1">
    <citation type="journal article" date="2011" name="J. Bacteriol.">
        <title>Genome sequence of Microbacterium testaceum StLB037, an N-acylhomoserine lactone-degrading bacterium isolated from potato leaves.</title>
        <authorList>
            <person name="Morohoshi T."/>
            <person name="Wang W.-Z."/>
            <person name="Someya N."/>
            <person name="Ikeda T."/>
        </authorList>
    </citation>
    <scope>NUCLEOTIDE SEQUENCE [LARGE SCALE GENOMIC DNA]</scope>
    <source>
        <strain evidence="3 4">StLB037</strain>
    </source>
</reference>
<name>E8N9V8_MICTS</name>
<dbReference type="Proteomes" id="UP000008975">
    <property type="component" value="Chromosome"/>
</dbReference>
<dbReference type="AlphaFoldDB" id="E8N9V8"/>
<keyword evidence="1" id="KW-0732">Signal</keyword>
<feature type="chain" id="PRO_5038813020" description="Right handed beta helix domain-containing protein" evidence="1">
    <location>
        <begin position="37"/>
        <end position="695"/>
    </location>
</feature>
<dbReference type="Pfam" id="PF13229">
    <property type="entry name" value="Beta_helix"/>
    <property type="match status" value="1"/>
</dbReference>
<dbReference type="eggNOG" id="COG5434">
    <property type="taxonomic scope" value="Bacteria"/>
</dbReference>
<dbReference type="EMBL" id="AP012052">
    <property type="protein sequence ID" value="BAJ74577.1"/>
    <property type="molecule type" value="Genomic_DNA"/>
</dbReference>
<dbReference type="InterPro" id="IPR039448">
    <property type="entry name" value="Beta_helix"/>
</dbReference>
<evidence type="ECO:0000259" key="2">
    <source>
        <dbReference type="Pfam" id="PF13229"/>
    </source>
</evidence>
<evidence type="ECO:0000313" key="4">
    <source>
        <dbReference type="Proteomes" id="UP000008975"/>
    </source>
</evidence>
<organism evidence="3 4">
    <name type="scientific">Microbacterium testaceum (strain StLB037)</name>
    <dbReference type="NCBI Taxonomy" id="979556"/>
    <lineage>
        <taxon>Bacteria</taxon>
        <taxon>Bacillati</taxon>
        <taxon>Actinomycetota</taxon>
        <taxon>Actinomycetes</taxon>
        <taxon>Micrococcales</taxon>
        <taxon>Microbacteriaceae</taxon>
        <taxon>Microbacterium</taxon>
    </lineage>
</organism>
<dbReference type="Gene3D" id="2.160.20.10">
    <property type="entry name" value="Single-stranded right-handed beta-helix, Pectin lyase-like"/>
    <property type="match status" value="1"/>
</dbReference>
<dbReference type="SMART" id="SM00710">
    <property type="entry name" value="PbH1"/>
    <property type="match status" value="8"/>
</dbReference>
<sequence length="695" mass="72067">MTEQSIPRPAGRTPRRHRALAAALAVALITAGGVLAAQPANAAATTYYIDSVNGSDSATGTSATQAWKTLAPANSRTFAAGDSILLARGGSWTGQLAPQGSGTAAAPITISAYGSGARPHLSGATLAGGGTVQLQNQSWWTIQNLDVSNNSGADNFGDPTAGTPRSGILVRNTVSNTLQRGIVIRDNVVSDVNGCFNCAGLDAHDNGGIVVDTTQLGANFDGVLIENNTVHDVGRTGIVVWDASYFTTDMTVPVQSALTSNVRIRGNTVVDTDSDGILAFGTDGAVMEYNVVRGAGQRTIVPTDDNEKWVMPASAGLWPTRGMNTLVQFNEVSGTPTHTTDGQGFDVDMGSKNTRVQYNYSHDNEGGFILLMGGFSSDVVVRDNLSVNDGWGGEKGIFTFSWGVPGPVKIFNNTVYIPSGSPAKPIYCDGDAGACAPSTPGQWSFVNNIIDNHGTGEYSYPGMGTNATFASNVFSGNHPASEPADATKITAAPQFVAAGTTGNGFAVADAYKLTSSSPAISNGQVVSPNGLRDFFGNALSTTAAPSRGFHEAAPPAVAPALVDPANDWSISTARSANIMRDTTAPASNMAGDTSRIKRSDDQPGWVRWDAAPGKTVTLSTYYFNQQPSAFTIVALDGSGNATTVPFTSTAATPTTNNWVKRTLTSSALPAGTRAVEVRFGLVSSWGVQIGDITIG</sequence>
<dbReference type="STRING" id="979556.MTES_1613"/>
<protein>
    <recommendedName>
        <fullName evidence="2">Right handed beta helix domain-containing protein</fullName>
    </recommendedName>
</protein>
<dbReference type="RefSeq" id="WP_013584702.1">
    <property type="nucleotide sequence ID" value="NC_015125.1"/>
</dbReference>
<feature type="signal peptide" evidence="1">
    <location>
        <begin position="1"/>
        <end position="36"/>
    </location>
</feature>
<evidence type="ECO:0000313" key="3">
    <source>
        <dbReference type="EMBL" id="BAJ74577.1"/>
    </source>
</evidence>
<evidence type="ECO:0000256" key="1">
    <source>
        <dbReference type="SAM" id="SignalP"/>
    </source>
</evidence>
<dbReference type="InterPro" id="IPR006626">
    <property type="entry name" value="PbH1"/>
</dbReference>
<gene>
    <name evidence="3" type="ordered locus">MTES_1613</name>
</gene>
<dbReference type="KEGG" id="mts:MTES_1613"/>
<reference key="2">
    <citation type="submission" date="2011-02" db="EMBL/GenBank/DDBJ databases">
        <title>Genome sequence of Microbacterium testaceum StLB037.</title>
        <authorList>
            <person name="Morohoshi T."/>
            <person name="Wang W.Z."/>
            <person name="Someya N."/>
            <person name="Ikeda T."/>
        </authorList>
    </citation>
    <scope>NUCLEOTIDE SEQUENCE</scope>
    <source>
        <strain>StLB037</strain>
    </source>
</reference>
<dbReference type="SUPFAM" id="SSF51126">
    <property type="entry name" value="Pectin lyase-like"/>
    <property type="match status" value="1"/>
</dbReference>
<proteinExistence type="predicted"/>
<dbReference type="OrthoDB" id="3333873at2"/>